<dbReference type="Pfam" id="PF00235">
    <property type="entry name" value="Profilin"/>
    <property type="match status" value="1"/>
</dbReference>
<reference evidence="2" key="2">
    <citation type="submission" date="2020-05" db="UniProtKB">
        <authorList>
            <consortium name="EnsemblMetazoa"/>
        </authorList>
    </citation>
    <scope>IDENTIFICATION</scope>
    <source>
        <strain evidence="2">MINIMUS1</strain>
    </source>
</reference>
<organism evidence="2 3">
    <name type="scientific">Anopheles minimus</name>
    <dbReference type="NCBI Taxonomy" id="112268"/>
    <lineage>
        <taxon>Eukaryota</taxon>
        <taxon>Metazoa</taxon>
        <taxon>Ecdysozoa</taxon>
        <taxon>Arthropoda</taxon>
        <taxon>Hexapoda</taxon>
        <taxon>Insecta</taxon>
        <taxon>Pterygota</taxon>
        <taxon>Neoptera</taxon>
        <taxon>Endopterygota</taxon>
        <taxon>Diptera</taxon>
        <taxon>Nematocera</taxon>
        <taxon>Culicoidea</taxon>
        <taxon>Culicidae</taxon>
        <taxon>Anophelinae</taxon>
        <taxon>Anopheles</taxon>
    </lineage>
</organism>
<sequence length="68" mass="7741">MSWQDYVDNQLLASQCVSKAAIAGHDGGVWAKSEGFEGVTDEMMMRLRRLQRDGRIRYLSTKALSNYK</sequence>
<dbReference type="GO" id="GO:0003779">
    <property type="term" value="F:actin binding"/>
    <property type="evidence" value="ECO:0007669"/>
    <property type="project" value="InterPro"/>
</dbReference>
<dbReference type="VEuPathDB" id="VectorBase:AMIN009584"/>
<dbReference type="PROSITE" id="PS00414">
    <property type="entry name" value="PROFILIN"/>
    <property type="match status" value="1"/>
</dbReference>
<dbReference type="InterPro" id="IPR036140">
    <property type="entry name" value="PFN_sf"/>
</dbReference>
<dbReference type="InterPro" id="IPR048278">
    <property type="entry name" value="PFN"/>
</dbReference>
<dbReference type="InterPro" id="IPR005455">
    <property type="entry name" value="PFN_euk"/>
</dbReference>
<keyword evidence="3" id="KW-1185">Reference proteome</keyword>
<name>A0A182WGT2_9DIPT</name>
<dbReference type="EnsemblMetazoa" id="AMIN009584-RA">
    <property type="protein sequence ID" value="AMIN009584-PA"/>
    <property type="gene ID" value="AMIN009584"/>
</dbReference>
<evidence type="ECO:0000256" key="1">
    <source>
        <dbReference type="ARBA" id="ARBA00010058"/>
    </source>
</evidence>
<comment type="similarity">
    <text evidence="1">Belongs to the profilin family.</text>
</comment>
<evidence type="ECO:0000313" key="2">
    <source>
        <dbReference type="EnsemblMetazoa" id="AMIN009584-PA"/>
    </source>
</evidence>
<dbReference type="Proteomes" id="UP000075920">
    <property type="component" value="Unassembled WGS sequence"/>
</dbReference>
<evidence type="ECO:0008006" key="4">
    <source>
        <dbReference type="Google" id="ProtNLM"/>
    </source>
</evidence>
<dbReference type="SUPFAM" id="SSF55770">
    <property type="entry name" value="Profilin (actin-binding protein)"/>
    <property type="match status" value="1"/>
</dbReference>
<dbReference type="PRINTS" id="PR01640">
    <property type="entry name" value="PROFILINPLNT"/>
</dbReference>
<dbReference type="AlphaFoldDB" id="A0A182WGT2"/>
<dbReference type="Gene3D" id="3.30.450.30">
    <property type="entry name" value="Dynein light chain 2a, cytoplasmic"/>
    <property type="match status" value="1"/>
</dbReference>
<dbReference type="InterPro" id="IPR027310">
    <property type="entry name" value="Profilin_CS"/>
</dbReference>
<reference evidence="3" key="1">
    <citation type="submission" date="2013-03" db="EMBL/GenBank/DDBJ databases">
        <title>The Genome Sequence of Anopheles minimus MINIMUS1.</title>
        <authorList>
            <consortium name="The Broad Institute Genomics Platform"/>
            <person name="Neafsey D.E."/>
            <person name="Walton C."/>
            <person name="Walker B."/>
            <person name="Young S.K."/>
            <person name="Zeng Q."/>
            <person name="Gargeya S."/>
            <person name="Fitzgerald M."/>
            <person name="Haas B."/>
            <person name="Abouelleil A."/>
            <person name="Allen A.W."/>
            <person name="Alvarado L."/>
            <person name="Arachchi H.M."/>
            <person name="Berlin A.M."/>
            <person name="Chapman S.B."/>
            <person name="Gainer-Dewar J."/>
            <person name="Goldberg J."/>
            <person name="Griggs A."/>
            <person name="Gujja S."/>
            <person name="Hansen M."/>
            <person name="Howarth C."/>
            <person name="Imamovic A."/>
            <person name="Ireland A."/>
            <person name="Larimer J."/>
            <person name="McCowan C."/>
            <person name="Murphy C."/>
            <person name="Pearson M."/>
            <person name="Poon T.W."/>
            <person name="Priest M."/>
            <person name="Roberts A."/>
            <person name="Saif S."/>
            <person name="Shea T."/>
            <person name="Sisk P."/>
            <person name="Sykes S."/>
            <person name="Wortman J."/>
            <person name="Nusbaum C."/>
            <person name="Birren B."/>
        </authorList>
    </citation>
    <scope>NUCLEOTIDE SEQUENCE [LARGE SCALE GENOMIC DNA]</scope>
    <source>
        <strain evidence="3">MINIMUS1</strain>
    </source>
</reference>
<dbReference type="STRING" id="112268.A0A182WGT2"/>
<protein>
    <recommendedName>
        <fullName evidence="4">Profilin</fullName>
    </recommendedName>
</protein>
<proteinExistence type="inferred from homology"/>
<evidence type="ECO:0000313" key="3">
    <source>
        <dbReference type="Proteomes" id="UP000075920"/>
    </source>
</evidence>
<accession>A0A182WGT2</accession>